<gene>
    <name evidence="3" type="ORF">CBR_g34903</name>
</gene>
<feature type="region of interest" description="Disordered" evidence="1">
    <location>
        <begin position="321"/>
        <end position="411"/>
    </location>
</feature>
<organism evidence="3 4">
    <name type="scientific">Chara braunii</name>
    <name type="common">Braun's stonewort</name>
    <dbReference type="NCBI Taxonomy" id="69332"/>
    <lineage>
        <taxon>Eukaryota</taxon>
        <taxon>Viridiplantae</taxon>
        <taxon>Streptophyta</taxon>
        <taxon>Charophyceae</taxon>
        <taxon>Charales</taxon>
        <taxon>Characeae</taxon>
        <taxon>Chara</taxon>
    </lineage>
</organism>
<dbReference type="EMBL" id="BFEA01000409">
    <property type="protein sequence ID" value="GBG82527.1"/>
    <property type="molecule type" value="Genomic_DNA"/>
</dbReference>
<feature type="region of interest" description="Disordered" evidence="1">
    <location>
        <begin position="474"/>
        <end position="556"/>
    </location>
</feature>
<feature type="region of interest" description="Disordered" evidence="1">
    <location>
        <begin position="1"/>
        <end position="26"/>
    </location>
</feature>
<feature type="compositionally biased region" description="Polar residues" evidence="1">
    <location>
        <begin position="400"/>
        <end position="411"/>
    </location>
</feature>
<dbReference type="Gramene" id="GBG82527">
    <property type="protein sequence ID" value="GBG82527"/>
    <property type="gene ID" value="CBR_g34903"/>
</dbReference>
<evidence type="ECO:0000256" key="1">
    <source>
        <dbReference type="SAM" id="MobiDB-lite"/>
    </source>
</evidence>
<evidence type="ECO:0000313" key="4">
    <source>
        <dbReference type="Proteomes" id="UP000265515"/>
    </source>
</evidence>
<reference evidence="3 4" key="1">
    <citation type="journal article" date="2018" name="Cell">
        <title>The Chara Genome: Secondary Complexity and Implications for Plant Terrestrialization.</title>
        <authorList>
            <person name="Nishiyama T."/>
            <person name="Sakayama H."/>
            <person name="Vries J.D."/>
            <person name="Buschmann H."/>
            <person name="Saint-Marcoux D."/>
            <person name="Ullrich K.K."/>
            <person name="Haas F.B."/>
            <person name="Vanderstraeten L."/>
            <person name="Becker D."/>
            <person name="Lang D."/>
            <person name="Vosolsobe S."/>
            <person name="Rombauts S."/>
            <person name="Wilhelmsson P.K.I."/>
            <person name="Janitza P."/>
            <person name="Kern R."/>
            <person name="Heyl A."/>
            <person name="Rumpler F."/>
            <person name="Villalobos L.I.A.C."/>
            <person name="Clay J.M."/>
            <person name="Skokan R."/>
            <person name="Toyoda A."/>
            <person name="Suzuki Y."/>
            <person name="Kagoshima H."/>
            <person name="Schijlen E."/>
            <person name="Tajeshwar N."/>
            <person name="Catarino B."/>
            <person name="Hetherington A.J."/>
            <person name="Saltykova A."/>
            <person name="Bonnot C."/>
            <person name="Breuninger H."/>
            <person name="Symeonidi A."/>
            <person name="Radhakrishnan G.V."/>
            <person name="Van Nieuwerburgh F."/>
            <person name="Deforce D."/>
            <person name="Chang C."/>
            <person name="Karol K.G."/>
            <person name="Hedrich R."/>
            <person name="Ulvskov P."/>
            <person name="Glockner G."/>
            <person name="Delwiche C.F."/>
            <person name="Petrasek J."/>
            <person name="Van de Peer Y."/>
            <person name="Friml J."/>
            <person name="Beilby M."/>
            <person name="Dolan L."/>
            <person name="Kohara Y."/>
            <person name="Sugano S."/>
            <person name="Fujiyama A."/>
            <person name="Delaux P.-M."/>
            <person name="Quint M."/>
            <person name="TheiBen G."/>
            <person name="Hagemann M."/>
            <person name="Harholt J."/>
            <person name="Dunand C."/>
            <person name="Zachgo S."/>
            <person name="Langdale J."/>
            <person name="Maumus F."/>
            <person name="Straeten D.V.D."/>
            <person name="Gould S.B."/>
            <person name="Rensing S.A."/>
        </authorList>
    </citation>
    <scope>NUCLEOTIDE SEQUENCE [LARGE SCALE GENOMIC DNA]</scope>
    <source>
        <strain evidence="3 4">S276</strain>
    </source>
</reference>
<feature type="compositionally biased region" description="Polar residues" evidence="1">
    <location>
        <begin position="294"/>
        <end position="303"/>
    </location>
</feature>
<dbReference type="PANTHER" id="PTHR19446">
    <property type="entry name" value="REVERSE TRANSCRIPTASES"/>
    <property type="match status" value="1"/>
</dbReference>
<sequence length="1898" mass="216098">MAASAGPSRHQEGRGRSPPGHADVPLSDEDRMRLLISKCYDDGVLLEKFCHGEWVLEEGVRTFVVNTRLDELTTNWLKERTVTIIFQGEARDLPMRVREDLIRAYENGWYRQGIFDRSTKRGRVHAEGPNVVSYVARSKEITQWMVAKAQDVVSIRGVDYGMLFKPWLTRVELQERRRLDDETKFWVMAIRVPLRAMFHVESMVETAMGHVINSHPPEQDRTRPKLMNLKFELVKEAEDSFEPELLIRLGQEVLRIKFVCKHTPWCERCKWWFLTAEDGCPRVDEEQSGDSGGRQRNTGQPSDRSQRLEVNRFIRTAVRQAIPSNVGRGQPLRSDPAAEPIRAASSGTAVRRQGAQQLGGGPGSEQSVNRSHLQPLARTSRQSSSQDVRAPTMAARPPASSRSQGYQATASTQGHMHLANGFQPYIPRWGQTHWQGYGFQPFGVNPADLGLQFQTPYGMGQPLFYGPNFNDPSYGIPNRIGQPSLPGSGYGTGSRDSTERRRATRGSPEHQQAVSRPPPPKQQATQIDEDPEVSGEESEGHGGSARLSPTRSEVEVTRGMIPDEYVAHGRAVREREEHMLLPLVCTLQDATIQVVGLLNQEGNLSLPTVTLTELPMPSMIMDNVRFLFADRFPFKIFQEFYMPKIRVVMEDDSIIYYMVVFIDARFTSAQWEGLGLVGLGTFPLEALIEASDETLSQILVGPVKDRVMDVEVLNAPLSDHKPVVMKCSLAEVEERGPGYFRLNTSLLADEGIKDWVAGFWADWKAASSNFESTAEWIDAGLRVISLKLDCFSRISAFIRNKEESGLKQRVTEAEGRLGVNPISDLFWSEERARRLHDWEEHQVKQERWRAKVLEVKGIISSDRLSKDAFKRLLSRYTAVQMKELQHPYLLGKPIAADNKAMCNYAADYFQDILTTRRPFDSLDDNMALNSTVWNNVHCMLPLEGRLLIDRPVTAEELTETLKCMARGKAPGDDGLPVEFFAACWEVLVGDLVHLFNKIRQGGRLGRTMTRGIISLLFKKGDRSDIRNWRPISLLNVVYKLLAKLLSRRLGDYLPGLVQRDQGAFVRGRSIFENVVTAIEALELIEREELDVTVLLLDLEKAFDRVNWTFVLTTLRVMGFGECFCNWVKVMYGHATAAVCVNCMISEEFDLRRSLRQGCPLAPLLFVLHLEPLLCNIRCHPDIRGLDRLRGGDSRVKALADDLFVISVNQVDSLDALKGCLSEFARLSEAAVNWRKSTYFLPRRYAPAVQWGMSRAAAEEAERFLGVQIALGDCTALQEKILQEKVRKRILSWGPAFRLSLIGRVLAVMASAFALLWYVATIRRMSPPMLKAVKGYARRFIWKPGSDQDKGYICKVAWDTLCRPRSEGGLSLLDPASQNTALLARWVIKVAEAEDGTDWVLLAETLLSKEWGLMRPSDTWVAIMTETFASKRPKSKLWKEVLQAWKSCRPSLTRAPRSKDEVCSQHLFENTHIIGIDGDWFSLQRRPGNFGLSWLQKGLSKVGDLWDRQCNRWKSPAQLKDILGQLPDQVARFRLLLEAIPEDWKRLLGPEGTDPPGTWYTTTFDGAEQFCRLESWTEDNTRKCWLETYSRTHPNLHTLLRDGIRQQYGLAELREVRVRMIPPSEEGSPLIPVLVGNGTTLRCLRIDPEVWGWQVEDLVIMGLSNLNAALISKRKQQSISIARRVSTRWSQRINYLDSPSEPELFRLWSQLQELPSQKIASLLWLQSHLAVPTAQWLTERGVEVRNICDRCQEAPETMQHLWWDCQRSRKWWRWWEYHWQRFAGKSDLVGQRWVLTGSLPRNYRVSEGWGYIAQVGRGIMLWVIWLDRNSLRFQGKLMEEQAAEALFKKLLAAAIQADWSRKVQQGERVQGRRWFSHTWGLGLAHISPEGNLVLGNWLS</sequence>
<evidence type="ECO:0000259" key="2">
    <source>
        <dbReference type="PROSITE" id="PS50878"/>
    </source>
</evidence>
<dbReference type="InterPro" id="IPR026960">
    <property type="entry name" value="RVT-Znf"/>
</dbReference>
<feature type="region of interest" description="Disordered" evidence="1">
    <location>
        <begin position="283"/>
        <end position="308"/>
    </location>
</feature>
<proteinExistence type="predicted"/>
<dbReference type="Proteomes" id="UP000265515">
    <property type="component" value="Unassembled WGS sequence"/>
</dbReference>
<keyword evidence="4" id="KW-1185">Reference proteome</keyword>
<dbReference type="CDD" id="cd01650">
    <property type="entry name" value="RT_nLTR_like"/>
    <property type="match status" value="1"/>
</dbReference>
<accession>A0A388LJT1</accession>
<protein>
    <recommendedName>
        <fullName evidence="2">Reverse transcriptase domain-containing protein</fullName>
    </recommendedName>
</protein>
<dbReference type="STRING" id="69332.A0A388LJT1"/>
<dbReference type="PROSITE" id="PS50878">
    <property type="entry name" value="RT_POL"/>
    <property type="match status" value="1"/>
</dbReference>
<feature type="compositionally biased region" description="Polar residues" evidence="1">
    <location>
        <begin position="364"/>
        <end position="387"/>
    </location>
</feature>
<dbReference type="Pfam" id="PF00078">
    <property type="entry name" value="RVT_1"/>
    <property type="match status" value="1"/>
</dbReference>
<feature type="domain" description="Reverse transcriptase" evidence="2">
    <location>
        <begin position="997"/>
        <end position="1268"/>
    </location>
</feature>
<evidence type="ECO:0000313" key="3">
    <source>
        <dbReference type="EMBL" id="GBG82527.1"/>
    </source>
</evidence>
<feature type="compositionally biased region" description="Acidic residues" evidence="1">
    <location>
        <begin position="527"/>
        <end position="537"/>
    </location>
</feature>
<dbReference type="OrthoDB" id="10070415at2759"/>
<name>A0A388LJT1_CHABU</name>
<comment type="caution">
    <text evidence="3">The sequence shown here is derived from an EMBL/GenBank/DDBJ whole genome shotgun (WGS) entry which is preliminary data.</text>
</comment>
<dbReference type="InterPro" id="IPR000477">
    <property type="entry name" value="RT_dom"/>
</dbReference>
<dbReference type="Pfam" id="PF13966">
    <property type="entry name" value="zf-RVT"/>
    <property type="match status" value="1"/>
</dbReference>